<comment type="caution">
    <text evidence="1">The sequence shown here is derived from an EMBL/GenBank/DDBJ whole genome shotgun (WGS) entry which is preliminary data.</text>
</comment>
<protein>
    <submittedName>
        <fullName evidence="1">Uncharacterized protein</fullName>
    </submittedName>
</protein>
<organism evidence="1 2">
    <name type="scientific">Brachionus plicatilis</name>
    <name type="common">Marine rotifer</name>
    <name type="synonym">Brachionus muelleri</name>
    <dbReference type="NCBI Taxonomy" id="10195"/>
    <lineage>
        <taxon>Eukaryota</taxon>
        <taxon>Metazoa</taxon>
        <taxon>Spiralia</taxon>
        <taxon>Gnathifera</taxon>
        <taxon>Rotifera</taxon>
        <taxon>Eurotatoria</taxon>
        <taxon>Monogononta</taxon>
        <taxon>Pseudotrocha</taxon>
        <taxon>Ploima</taxon>
        <taxon>Brachionidae</taxon>
        <taxon>Brachionus</taxon>
    </lineage>
</organism>
<dbReference type="AlphaFoldDB" id="A0A3M7RDX3"/>
<evidence type="ECO:0000313" key="1">
    <source>
        <dbReference type="EMBL" id="RNA21763.1"/>
    </source>
</evidence>
<gene>
    <name evidence="1" type="ORF">BpHYR1_002297</name>
</gene>
<proteinExistence type="predicted"/>
<sequence>MIHIFLDLIEPFQRHYFEHLMTLVDVLFHVFKLMIELKCLNLLDHRYQKTKPKKIGKNLQREIFGKICKSLQKNYPLKIASFRWCAFCIVHFDIAELIFLFNILTVIKKFTEKTEKNSQKSPFFIILPVQYVELN</sequence>
<evidence type="ECO:0000313" key="2">
    <source>
        <dbReference type="Proteomes" id="UP000276133"/>
    </source>
</evidence>
<dbReference type="Proteomes" id="UP000276133">
    <property type="component" value="Unassembled WGS sequence"/>
</dbReference>
<name>A0A3M7RDX3_BRAPC</name>
<dbReference type="EMBL" id="REGN01003607">
    <property type="protein sequence ID" value="RNA21763.1"/>
    <property type="molecule type" value="Genomic_DNA"/>
</dbReference>
<accession>A0A3M7RDX3</accession>
<reference evidence="1 2" key="1">
    <citation type="journal article" date="2018" name="Sci. Rep.">
        <title>Genomic signatures of local adaptation to the degree of environmental predictability in rotifers.</title>
        <authorList>
            <person name="Franch-Gras L."/>
            <person name="Hahn C."/>
            <person name="Garcia-Roger E.M."/>
            <person name="Carmona M.J."/>
            <person name="Serra M."/>
            <person name="Gomez A."/>
        </authorList>
    </citation>
    <scope>NUCLEOTIDE SEQUENCE [LARGE SCALE GENOMIC DNA]</scope>
    <source>
        <strain evidence="1">HYR1</strain>
    </source>
</reference>
<keyword evidence="2" id="KW-1185">Reference proteome</keyword>